<dbReference type="PROSITE" id="PS01124">
    <property type="entry name" value="HTH_ARAC_FAMILY_2"/>
    <property type="match status" value="1"/>
</dbReference>
<keyword evidence="6" id="KW-1185">Reference proteome</keyword>
<dbReference type="SMART" id="SM00342">
    <property type="entry name" value="HTH_ARAC"/>
    <property type="match status" value="1"/>
</dbReference>
<dbReference type="PANTHER" id="PTHR47893">
    <property type="entry name" value="REGULATORY PROTEIN PCHR"/>
    <property type="match status" value="1"/>
</dbReference>
<dbReference type="InterPro" id="IPR053142">
    <property type="entry name" value="PchR_regulatory_protein"/>
</dbReference>
<evidence type="ECO:0000256" key="1">
    <source>
        <dbReference type="ARBA" id="ARBA00023015"/>
    </source>
</evidence>
<feature type="domain" description="HTH araC/xylS-type" evidence="4">
    <location>
        <begin position="184"/>
        <end position="283"/>
    </location>
</feature>
<reference evidence="5 6" key="1">
    <citation type="submission" date="2020-08" db="EMBL/GenBank/DDBJ databases">
        <title>Genome public.</title>
        <authorList>
            <person name="Liu C."/>
            <person name="Sun Q."/>
        </authorList>
    </citation>
    <scope>NUCLEOTIDE SEQUENCE [LARGE SCALE GENOMIC DNA]</scope>
    <source>
        <strain evidence="5 6">NSJ-36</strain>
    </source>
</reference>
<dbReference type="GeneID" id="97189084"/>
<name>A0ABR7EX56_9FIRM</name>
<dbReference type="PRINTS" id="PR00032">
    <property type="entry name" value="HTHARAC"/>
</dbReference>
<proteinExistence type="predicted"/>
<dbReference type="InterPro" id="IPR020449">
    <property type="entry name" value="Tscrpt_reg_AraC-type_HTH"/>
</dbReference>
<organism evidence="5 6">
    <name type="scientific">Dorea hominis</name>
    <dbReference type="NCBI Taxonomy" id="2763040"/>
    <lineage>
        <taxon>Bacteria</taxon>
        <taxon>Bacillati</taxon>
        <taxon>Bacillota</taxon>
        <taxon>Clostridia</taxon>
        <taxon>Lachnospirales</taxon>
        <taxon>Lachnospiraceae</taxon>
        <taxon>Dorea</taxon>
    </lineage>
</organism>
<dbReference type="SUPFAM" id="SSF46689">
    <property type="entry name" value="Homeodomain-like"/>
    <property type="match status" value="2"/>
</dbReference>
<keyword evidence="1" id="KW-0805">Transcription regulation</keyword>
<comment type="caution">
    <text evidence="5">The sequence shown here is derived from an EMBL/GenBank/DDBJ whole genome shotgun (WGS) entry which is preliminary data.</text>
</comment>
<dbReference type="Gene3D" id="1.10.10.60">
    <property type="entry name" value="Homeodomain-like"/>
    <property type="match status" value="2"/>
</dbReference>
<dbReference type="Proteomes" id="UP000647235">
    <property type="component" value="Unassembled WGS sequence"/>
</dbReference>
<dbReference type="InterPro" id="IPR018060">
    <property type="entry name" value="HTH_AraC"/>
</dbReference>
<keyword evidence="3" id="KW-0804">Transcription</keyword>
<evidence type="ECO:0000313" key="5">
    <source>
        <dbReference type="EMBL" id="MBC5665932.1"/>
    </source>
</evidence>
<sequence>MTAHKIFDGAFVMYSDMHLKECVSHFQSSTGSSLLYIDHCREGRIENEIGNHAYGYLQEHEMRVDNRRFHSGRVCFPLCHYHGMTLGFDLEIAVPALRDFFGGFSVDLYELQKKYCNDKKPFVIHNEPGIEHIFSELYFVPQQIKGDYYKVKALELLLYLDALQISESKEERPYFYKGQVEKIKAIHDLITTDLQEHYTMDELAERFQISLTGMKNCFKEVYGDSMYSYLRRYRMNIAATMLRQDSKKGIAEIAGAVGYESPSKFATAFRQVMGQTPMEYRKSFF</sequence>
<evidence type="ECO:0000313" key="6">
    <source>
        <dbReference type="Proteomes" id="UP000647235"/>
    </source>
</evidence>
<evidence type="ECO:0000256" key="3">
    <source>
        <dbReference type="ARBA" id="ARBA00023163"/>
    </source>
</evidence>
<keyword evidence="2" id="KW-0238">DNA-binding</keyword>
<gene>
    <name evidence="5" type="ORF">H8S07_11780</name>
</gene>
<dbReference type="Pfam" id="PF12833">
    <property type="entry name" value="HTH_18"/>
    <property type="match status" value="1"/>
</dbReference>
<evidence type="ECO:0000259" key="4">
    <source>
        <dbReference type="PROSITE" id="PS01124"/>
    </source>
</evidence>
<accession>A0ABR7EX56</accession>
<dbReference type="InterPro" id="IPR009057">
    <property type="entry name" value="Homeodomain-like_sf"/>
</dbReference>
<evidence type="ECO:0000256" key="2">
    <source>
        <dbReference type="ARBA" id="ARBA00023125"/>
    </source>
</evidence>
<dbReference type="EMBL" id="JACOOY010000016">
    <property type="protein sequence ID" value="MBC5665932.1"/>
    <property type="molecule type" value="Genomic_DNA"/>
</dbReference>
<dbReference type="PANTHER" id="PTHR47893:SF1">
    <property type="entry name" value="REGULATORY PROTEIN PCHR"/>
    <property type="match status" value="1"/>
</dbReference>
<protein>
    <submittedName>
        <fullName evidence="5">Helix-turn-helix transcriptional regulator</fullName>
    </submittedName>
</protein>
<dbReference type="RefSeq" id="WP_015524564.1">
    <property type="nucleotide sequence ID" value="NZ_JACOOY010000016.1"/>
</dbReference>